<dbReference type="PANTHER" id="PTHR36838">
    <property type="entry name" value="AUXIN EFFLUX CARRIER FAMILY PROTEIN"/>
    <property type="match status" value="1"/>
</dbReference>
<keyword evidence="5 8" id="KW-0812">Transmembrane</keyword>
<evidence type="ECO:0000256" key="7">
    <source>
        <dbReference type="ARBA" id="ARBA00023136"/>
    </source>
</evidence>
<evidence type="ECO:0000313" key="10">
    <source>
        <dbReference type="Proteomes" id="UP001266357"/>
    </source>
</evidence>
<feature type="transmembrane region" description="Helical" evidence="8">
    <location>
        <begin position="234"/>
        <end position="256"/>
    </location>
</feature>
<evidence type="ECO:0000256" key="2">
    <source>
        <dbReference type="ARBA" id="ARBA00010145"/>
    </source>
</evidence>
<sequence>MTSSDNIFSLLDIAFSVTSPIFIIISLGAWLNHIKFINEEFIRIASKIIFNIGLPIMLFTNTASHDFNKLINLTHLAIILATTIIVFIVSQLTASQFIENKRDKGVFVQGAFRGNLIILGLAFCSSAYGEKGIAIATLPMAIIIIVYNLLSIYTLNASLLTQSFSLKKSIDDIIKNPLIIGIVAGLLVNSTKLPIPNVIMKSSHYLSQMTLPLALLAIGGSLNFLQMKENLKPAIAASVFKIVLSPIIMITLLLLFPIEKTAAGVLFFLAASPTATASFIMVKAMNGNSDLAAKIIILSTFVSIITVTFGFAMLVALNLIALN</sequence>
<feature type="transmembrane region" description="Helical" evidence="8">
    <location>
        <begin position="205"/>
        <end position="225"/>
    </location>
</feature>
<accession>A0ABU2ZY77</accession>
<keyword evidence="6 8" id="KW-1133">Transmembrane helix</keyword>
<evidence type="ECO:0000256" key="1">
    <source>
        <dbReference type="ARBA" id="ARBA00004651"/>
    </source>
</evidence>
<feature type="transmembrane region" description="Helical" evidence="8">
    <location>
        <begin position="70"/>
        <end position="94"/>
    </location>
</feature>
<organism evidence="9 10">
    <name type="scientific">Thalassotalea castellviae</name>
    <dbReference type="NCBI Taxonomy" id="3075612"/>
    <lineage>
        <taxon>Bacteria</taxon>
        <taxon>Pseudomonadati</taxon>
        <taxon>Pseudomonadota</taxon>
        <taxon>Gammaproteobacteria</taxon>
        <taxon>Alteromonadales</taxon>
        <taxon>Colwelliaceae</taxon>
        <taxon>Thalassotalea</taxon>
    </lineage>
</organism>
<reference evidence="9 10" key="1">
    <citation type="submission" date="2023-09" db="EMBL/GenBank/DDBJ databases">
        <authorList>
            <person name="Rey-Velasco X."/>
        </authorList>
    </citation>
    <scope>NUCLEOTIDE SEQUENCE [LARGE SCALE GENOMIC DNA]</scope>
    <source>
        <strain evidence="9 10">W431</strain>
    </source>
</reference>
<evidence type="ECO:0000256" key="4">
    <source>
        <dbReference type="ARBA" id="ARBA00022475"/>
    </source>
</evidence>
<feature type="transmembrane region" description="Helical" evidence="8">
    <location>
        <begin position="134"/>
        <end position="155"/>
    </location>
</feature>
<feature type="transmembrane region" description="Helical" evidence="8">
    <location>
        <begin position="262"/>
        <end position="283"/>
    </location>
</feature>
<dbReference type="RefSeq" id="WP_311576878.1">
    <property type="nucleotide sequence ID" value="NZ_JAVRIF010000001.1"/>
</dbReference>
<dbReference type="EMBL" id="JAVRIF010000001">
    <property type="protein sequence ID" value="MDT0602510.1"/>
    <property type="molecule type" value="Genomic_DNA"/>
</dbReference>
<protein>
    <submittedName>
        <fullName evidence="9">AEC family transporter</fullName>
    </submittedName>
</protein>
<gene>
    <name evidence="9" type="ORF">RM573_02770</name>
</gene>
<comment type="subcellular location">
    <subcellularLocation>
        <location evidence="1">Cell membrane</location>
        <topology evidence="1">Multi-pass membrane protein</topology>
    </subcellularLocation>
</comment>
<proteinExistence type="inferred from homology"/>
<feature type="transmembrane region" description="Helical" evidence="8">
    <location>
        <begin position="6"/>
        <end position="32"/>
    </location>
</feature>
<dbReference type="InterPro" id="IPR038770">
    <property type="entry name" value="Na+/solute_symporter_sf"/>
</dbReference>
<keyword evidence="10" id="KW-1185">Reference proteome</keyword>
<evidence type="ECO:0000256" key="5">
    <source>
        <dbReference type="ARBA" id="ARBA00022692"/>
    </source>
</evidence>
<dbReference type="Gene3D" id="1.20.1530.20">
    <property type="match status" value="1"/>
</dbReference>
<feature type="transmembrane region" description="Helical" evidence="8">
    <location>
        <begin position="106"/>
        <end position="128"/>
    </location>
</feature>
<dbReference type="Pfam" id="PF03547">
    <property type="entry name" value="Mem_trans"/>
    <property type="match status" value="1"/>
</dbReference>
<evidence type="ECO:0000256" key="6">
    <source>
        <dbReference type="ARBA" id="ARBA00022989"/>
    </source>
</evidence>
<feature type="transmembrane region" description="Helical" evidence="8">
    <location>
        <begin position="295"/>
        <end position="321"/>
    </location>
</feature>
<dbReference type="Proteomes" id="UP001266357">
    <property type="component" value="Unassembled WGS sequence"/>
</dbReference>
<evidence type="ECO:0000256" key="3">
    <source>
        <dbReference type="ARBA" id="ARBA00022448"/>
    </source>
</evidence>
<feature type="transmembrane region" description="Helical" evidence="8">
    <location>
        <begin position="44"/>
        <end position="64"/>
    </location>
</feature>
<dbReference type="InterPro" id="IPR004776">
    <property type="entry name" value="Mem_transp_PIN-like"/>
</dbReference>
<name>A0ABU2ZY77_9GAMM</name>
<comment type="similarity">
    <text evidence="2">Belongs to the auxin efflux carrier (TC 2.A.69) family.</text>
</comment>
<evidence type="ECO:0000313" key="9">
    <source>
        <dbReference type="EMBL" id="MDT0602510.1"/>
    </source>
</evidence>
<keyword evidence="3" id="KW-0813">Transport</keyword>
<dbReference type="PANTHER" id="PTHR36838:SF4">
    <property type="entry name" value="AUXIN EFFLUX CARRIER FAMILY PROTEIN"/>
    <property type="match status" value="1"/>
</dbReference>
<comment type="caution">
    <text evidence="9">The sequence shown here is derived from an EMBL/GenBank/DDBJ whole genome shotgun (WGS) entry which is preliminary data.</text>
</comment>
<keyword evidence="7 8" id="KW-0472">Membrane</keyword>
<keyword evidence="4" id="KW-1003">Cell membrane</keyword>
<feature type="transmembrane region" description="Helical" evidence="8">
    <location>
        <begin position="176"/>
        <end position="193"/>
    </location>
</feature>
<evidence type="ECO:0000256" key="8">
    <source>
        <dbReference type="SAM" id="Phobius"/>
    </source>
</evidence>